<sequence length="215" mass="24848">MAISRVLDIISDPETIWLCKSGEDHIVIPFQIEPAEFLSDAEVDLTSDVNHRLINALANSKRAFNCQIDSLLIAFGLFNLAKRKRYHTPQKYQLLGSAGVVTPRILLKLNKMRNLMEHEYIKPNQEQVEDFIDIVLLFLASTNQYIYKFPNSMQLGYDLDSSDFLNIDYDFRASSFSIRIIYGDKSPTEDCKILLDEDNNLYLELLKAWIKFSIK</sequence>
<accession>A0AAJ1TH97</accession>
<name>A0AAJ1TH97_9BACL</name>
<proteinExistence type="predicted"/>
<keyword evidence="2" id="KW-1185">Reference proteome</keyword>
<evidence type="ECO:0000313" key="1">
    <source>
        <dbReference type="EMBL" id="MDQ0418848.1"/>
    </source>
</evidence>
<evidence type="ECO:0000313" key="2">
    <source>
        <dbReference type="Proteomes" id="UP001238450"/>
    </source>
</evidence>
<gene>
    <name evidence="1" type="ORF">J2Z48_003053</name>
</gene>
<dbReference type="AlphaFoldDB" id="A0AAJ1TH97"/>
<dbReference type="Proteomes" id="UP001238450">
    <property type="component" value="Unassembled WGS sequence"/>
</dbReference>
<organism evidence="1 2">
    <name type="scientific">Croceifilum oryzae</name>
    <dbReference type="NCBI Taxonomy" id="1553429"/>
    <lineage>
        <taxon>Bacteria</taxon>
        <taxon>Bacillati</taxon>
        <taxon>Bacillota</taxon>
        <taxon>Bacilli</taxon>
        <taxon>Bacillales</taxon>
        <taxon>Thermoactinomycetaceae</taxon>
        <taxon>Croceifilum</taxon>
    </lineage>
</organism>
<dbReference type="EMBL" id="JAUSUV010000019">
    <property type="protein sequence ID" value="MDQ0418848.1"/>
    <property type="molecule type" value="Genomic_DNA"/>
</dbReference>
<dbReference type="RefSeq" id="WP_307254821.1">
    <property type="nucleotide sequence ID" value="NZ_JAUSUV010000019.1"/>
</dbReference>
<protein>
    <submittedName>
        <fullName evidence="1">Uncharacterized protein</fullName>
    </submittedName>
</protein>
<reference evidence="1 2" key="1">
    <citation type="submission" date="2023-07" db="EMBL/GenBank/DDBJ databases">
        <title>Genomic Encyclopedia of Type Strains, Phase IV (KMG-IV): sequencing the most valuable type-strain genomes for metagenomic binning, comparative biology and taxonomic classification.</title>
        <authorList>
            <person name="Goeker M."/>
        </authorList>
    </citation>
    <scope>NUCLEOTIDE SEQUENCE [LARGE SCALE GENOMIC DNA]</scope>
    <source>
        <strain evidence="1 2">DSM 46876</strain>
    </source>
</reference>
<comment type="caution">
    <text evidence="1">The sequence shown here is derived from an EMBL/GenBank/DDBJ whole genome shotgun (WGS) entry which is preliminary data.</text>
</comment>